<comment type="subcellular location">
    <subcellularLocation>
        <location evidence="1 4">Bacterial flagellum basal body</location>
    </subcellularLocation>
</comment>
<protein>
    <recommendedName>
        <fullName evidence="4 5">Flagellar hook-basal body complex protein FliE</fullName>
    </recommendedName>
</protein>
<dbReference type="AlphaFoldDB" id="A0A150WPB8"/>
<dbReference type="HAMAP" id="MF_00724">
    <property type="entry name" value="FliE"/>
    <property type="match status" value="1"/>
</dbReference>
<keyword evidence="6" id="KW-0969">Cilium</keyword>
<dbReference type="PANTHER" id="PTHR34653">
    <property type="match status" value="1"/>
</dbReference>
<dbReference type="PRINTS" id="PR01006">
    <property type="entry name" value="FLGHOOKFLIE"/>
</dbReference>
<reference evidence="6 7" key="1">
    <citation type="submission" date="2016-03" db="EMBL/GenBank/DDBJ databases">
        <authorList>
            <person name="Ploux O."/>
        </authorList>
    </citation>
    <scope>NUCLEOTIDE SEQUENCE [LARGE SCALE GENOMIC DNA]</scope>
    <source>
        <strain evidence="6 7">R0</strain>
    </source>
</reference>
<comment type="similarity">
    <text evidence="2 4">Belongs to the FliE family.</text>
</comment>
<evidence type="ECO:0000256" key="5">
    <source>
        <dbReference type="NCBIfam" id="TIGR00205"/>
    </source>
</evidence>
<comment type="caution">
    <text evidence="6">The sequence shown here is derived from an EMBL/GenBank/DDBJ whole genome shotgun (WGS) entry which is preliminary data.</text>
</comment>
<dbReference type="EMBL" id="LUKE01000001">
    <property type="protein sequence ID" value="KYG66206.1"/>
    <property type="molecule type" value="Genomic_DNA"/>
</dbReference>
<accession>A0A150WPB8</accession>
<organism evidence="6 7">
    <name type="scientific">Bdellovibrio bacteriovorus</name>
    <dbReference type="NCBI Taxonomy" id="959"/>
    <lineage>
        <taxon>Bacteria</taxon>
        <taxon>Pseudomonadati</taxon>
        <taxon>Bdellovibrionota</taxon>
        <taxon>Bdellovibrionia</taxon>
        <taxon>Bdellovibrionales</taxon>
        <taxon>Pseudobdellovibrionaceae</taxon>
        <taxon>Bdellovibrio</taxon>
    </lineage>
</organism>
<dbReference type="RefSeq" id="WP_061833772.1">
    <property type="nucleotide sequence ID" value="NZ_LUKE01000001.1"/>
</dbReference>
<keyword evidence="7" id="KW-1185">Reference proteome</keyword>
<dbReference type="GO" id="GO:0071973">
    <property type="term" value="P:bacterial-type flagellum-dependent cell motility"/>
    <property type="evidence" value="ECO:0007669"/>
    <property type="project" value="InterPro"/>
</dbReference>
<keyword evidence="3 4" id="KW-0975">Bacterial flagellum</keyword>
<evidence type="ECO:0000256" key="4">
    <source>
        <dbReference type="HAMAP-Rule" id="MF_00724"/>
    </source>
</evidence>
<dbReference type="Pfam" id="PF02049">
    <property type="entry name" value="FliE"/>
    <property type="match status" value="1"/>
</dbReference>
<dbReference type="GO" id="GO:0009425">
    <property type="term" value="C:bacterial-type flagellum basal body"/>
    <property type="evidence" value="ECO:0007669"/>
    <property type="project" value="UniProtKB-SubCell"/>
</dbReference>
<dbReference type="InterPro" id="IPR001624">
    <property type="entry name" value="FliE"/>
</dbReference>
<dbReference type="GO" id="GO:0005198">
    <property type="term" value="F:structural molecule activity"/>
    <property type="evidence" value="ECO:0007669"/>
    <property type="project" value="UniProtKB-UniRule"/>
</dbReference>
<evidence type="ECO:0000313" key="6">
    <source>
        <dbReference type="EMBL" id="KYG66206.1"/>
    </source>
</evidence>
<sequence length="112" mass="11881">MAGFTVSNSNRFLDTGITRDSQSLAIEGGVSNSTSTTGAGKSFADTLKEAVSGVNEMQKSSDKAMQDLATGKTDNVADVMIAAEKADIALKVMVQVRNKIIDAYQEVMKMQV</sequence>
<keyword evidence="6" id="KW-0282">Flagellum</keyword>
<keyword evidence="6" id="KW-0966">Cell projection</keyword>
<evidence type="ECO:0000256" key="3">
    <source>
        <dbReference type="ARBA" id="ARBA00023143"/>
    </source>
</evidence>
<dbReference type="Proteomes" id="UP000075320">
    <property type="component" value="Unassembled WGS sequence"/>
</dbReference>
<dbReference type="PANTHER" id="PTHR34653:SF1">
    <property type="entry name" value="FLAGELLAR HOOK-BASAL BODY COMPLEX PROTEIN FLIE"/>
    <property type="match status" value="1"/>
</dbReference>
<name>A0A150WPB8_BDEBC</name>
<dbReference type="OrthoDB" id="5297826at2"/>
<evidence type="ECO:0000313" key="7">
    <source>
        <dbReference type="Proteomes" id="UP000075320"/>
    </source>
</evidence>
<dbReference type="NCBIfam" id="TIGR00205">
    <property type="entry name" value="fliE"/>
    <property type="match status" value="1"/>
</dbReference>
<evidence type="ECO:0000256" key="1">
    <source>
        <dbReference type="ARBA" id="ARBA00004117"/>
    </source>
</evidence>
<gene>
    <name evidence="4" type="primary">fliE</name>
    <name evidence="6" type="ORF">AZI86_03860</name>
</gene>
<dbReference type="GO" id="GO:0003774">
    <property type="term" value="F:cytoskeletal motor activity"/>
    <property type="evidence" value="ECO:0007669"/>
    <property type="project" value="InterPro"/>
</dbReference>
<evidence type="ECO:0000256" key="2">
    <source>
        <dbReference type="ARBA" id="ARBA00009272"/>
    </source>
</evidence>
<proteinExistence type="inferred from homology"/>